<sequence length="688" mass="78042">MTTSLDVGSISAWVLDLNDNQPSEQKISGPPDNPSYDNGMEICASAGTSLPPQTSEISDYFGDKSATRSSSHTTYSLPKKSELIEVGVGSCFENVNDAHIWYKKYAKSVGFSVRKDELRCDGKSGEVASRRWVCSGQGYKLKKWMEKTDRIREPRGITRNGCKAELRVNYDKFKGKYVVTKFVFEHTHRLVEPHETQFLRLHRLVNEADLAHAKALRQVGVKVCQLMNYKSDQAGGFHHVGYMGKDMRNRIDADHHAQIIDTDTKATIAYLSARVDYDAGVYFEYTLDEENRLRNLFWTDTVARYDYEQFGDVLGFDATYKKNAYNKPLVAFVGVNHHKRTTVFGFTILIDETVESYVWLLQTFLSAMKQKKPISVITDGDKAMSKAIKTVMPGCVHRLCCWHLERNAQANVKRNKFTSKFRQLMLNPMTMEEFDRDWFSMIWDWNKILGWKKCIPCRDIFHVMKFEQLVRIPPLLILGRWTKSAKVSKVMKITAAASHLDKGVLETAKFASLSAACTNLCLFAAKNEQSYMIAIDEIQRLTLRVEQMVADDESAKRARNCVLQAGMKLKDPVTVNSKGCSKTVKHDGAKNRKCSQCFQPGHTKRTCPLYLPKDIQPNDLHCSVSGIGCVSTDDHPRHCSYNVLTPPVSMESSSPSSPTFTFETTCPWRLNISEGIDDHYDSSNIMLS</sequence>
<gene>
    <name evidence="1" type="ORF">KPL71_014779</name>
</gene>
<dbReference type="Proteomes" id="UP000829398">
    <property type="component" value="Chromosome 5"/>
</dbReference>
<proteinExistence type="predicted"/>
<accession>A0ACB8KE34</accession>
<comment type="caution">
    <text evidence="1">The sequence shown here is derived from an EMBL/GenBank/DDBJ whole genome shotgun (WGS) entry which is preliminary data.</text>
</comment>
<keyword evidence="2" id="KW-1185">Reference proteome</keyword>
<dbReference type="EMBL" id="CM039174">
    <property type="protein sequence ID" value="KAH9752652.1"/>
    <property type="molecule type" value="Genomic_DNA"/>
</dbReference>
<evidence type="ECO:0000313" key="1">
    <source>
        <dbReference type="EMBL" id="KAH9752652.1"/>
    </source>
</evidence>
<protein>
    <submittedName>
        <fullName evidence="1">Protein FAR1-RELATED SEQUENCE</fullName>
    </submittedName>
</protein>
<organism evidence="1 2">
    <name type="scientific">Citrus sinensis</name>
    <name type="common">Sweet orange</name>
    <name type="synonym">Citrus aurantium var. sinensis</name>
    <dbReference type="NCBI Taxonomy" id="2711"/>
    <lineage>
        <taxon>Eukaryota</taxon>
        <taxon>Viridiplantae</taxon>
        <taxon>Streptophyta</taxon>
        <taxon>Embryophyta</taxon>
        <taxon>Tracheophyta</taxon>
        <taxon>Spermatophyta</taxon>
        <taxon>Magnoliopsida</taxon>
        <taxon>eudicotyledons</taxon>
        <taxon>Gunneridae</taxon>
        <taxon>Pentapetalae</taxon>
        <taxon>rosids</taxon>
        <taxon>malvids</taxon>
        <taxon>Sapindales</taxon>
        <taxon>Rutaceae</taxon>
        <taxon>Aurantioideae</taxon>
        <taxon>Citrus</taxon>
    </lineage>
</organism>
<reference evidence="2" key="1">
    <citation type="journal article" date="2023" name="Hortic. Res.">
        <title>A chromosome-level phased genome enabling allele-level studies in sweet orange: a case study on citrus Huanglongbing tolerance.</title>
        <authorList>
            <person name="Wu B."/>
            <person name="Yu Q."/>
            <person name="Deng Z."/>
            <person name="Duan Y."/>
            <person name="Luo F."/>
            <person name="Gmitter F. Jr."/>
        </authorList>
    </citation>
    <scope>NUCLEOTIDE SEQUENCE [LARGE SCALE GENOMIC DNA]</scope>
    <source>
        <strain evidence="2">cv. Valencia</strain>
    </source>
</reference>
<name>A0ACB8KE34_CITSI</name>
<evidence type="ECO:0000313" key="2">
    <source>
        <dbReference type="Proteomes" id="UP000829398"/>
    </source>
</evidence>